<proteinExistence type="predicted"/>
<reference evidence="2" key="1">
    <citation type="submission" date="2022-08" db="UniProtKB">
        <authorList>
            <consortium name="EnsemblMetazoa"/>
        </authorList>
    </citation>
    <scope>IDENTIFICATION</scope>
    <source>
        <strain evidence="2">05x7-T-G4-1.051#20</strain>
    </source>
</reference>
<sequence length="236" mass="27925">KESQKKIKSAEKSRQRQYKLKQKAASKIQKAWKNYKMRQVGILKVAKQSIRTMRLRAGAEEFEKSIAALTIQLAWRKYYRRKLLRQLHPNKRQLHMWDPEVIAMKQRALVKSVYGEKVNAPFWHPQQRKHTRPYWAKWIPSPAALSYNFAVDNYHPLASKKGFLPTPFLDETGHPRDFDWKPIEDEDLEKNLRDVRITDNPSRKSSRYSYNFTPSRGGDVTDMSGLKKKLQQIEDE</sequence>
<evidence type="ECO:0000313" key="3">
    <source>
        <dbReference type="Proteomes" id="UP000005408"/>
    </source>
</evidence>
<feature type="region of interest" description="Disordered" evidence="1">
    <location>
        <begin position="192"/>
        <end position="236"/>
    </location>
</feature>
<feature type="compositionally biased region" description="Basic and acidic residues" evidence="1">
    <location>
        <begin position="1"/>
        <end position="14"/>
    </location>
</feature>
<accession>A0A8W8L785</accession>
<evidence type="ECO:0000256" key="1">
    <source>
        <dbReference type="SAM" id="MobiDB-lite"/>
    </source>
</evidence>
<evidence type="ECO:0000313" key="2">
    <source>
        <dbReference type="EnsemblMetazoa" id="G26237.2:cds"/>
    </source>
</evidence>
<organism evidence="2 3">
    <name type="scientific">Magallana gigas</name>
    <name type="common">Pacific oyster</name>
    <name type="synonym">Crassostrea gigas</name>
    <dbReference type="NCBI Taxonomy" id="29159"/>
    <lineage>
        <taxon>Eukaryota</taxon>
        <taxon>Metazoa</taxon>
        <taxon>Spiralia</taxon>
        <taxon>Lophotrochozoa</taxon>
        <taxon>Mollusca</taxon>
        <taxon>Bivalvia</taxon>
        <taxon>Autobranchia</taxon>
        <taxon>Pteriomorphia</taxon>
        <taxon>Ostreida</taxon>
        <taxon>Ostreoidea</taxon>
        <taxon>Ostreidae</taxon>
        <taxon>Magallana</taxon>
    </lineage>
</organism>
<dbReference type="PROSITE" id="PS50096">
    <property type="entry name" value="IQ"/>
    <property type="match status" value="1"/>
</dbReference>
<keyword evidence="3" id="KW-1185">Reference proteome</keyword>
<feature type="region of interest" description="Disordered" evidence="1">
    <location>
        <begin position="1"/>
        <end position="20"/>
    </location>
</feature>
<dbReference type="AlphaFoldDB" id="A0A8W8L785"/>
<protein>
    <submittedName>
        <fullName evidence="2">Uncharacterized protein</fullName>
    </submittedName>
</protein>
<dbReference type="EnsemblMetazoa" id="G26237.2">
    <property type="protein sequence ID" value="G26237.2:cds"/>
    <property type="gene ID" value="G26237"/>
</dbReference>
<name>A0A8W8L785_MAGGI</name>
<dbReference type="Proteomes" id="UP000005408">
    <property type="component" value="Unassembled WGS sequence"/>
</dbReference>